<feature type="transmembrane region" description="Helical" evidence="2">
    <location>
        <begin position="59"/>
        <end position="79"/>
    </location>
</feature>
<accession>A0A8S0W4I4</accession>
<keyword evidence="2" id="KW-1133">Transmembrane helix</keyword>
<keyword evidence="2" id="KW-0472">Membrane</keyword>
<feature type="region of interest" description="Disordered" evidence="1">
    <location>
        <begin position="1"/>
        <end position="53"/>
    </location>
</feature>
<dbReference type="AlphaFoldDB" id="A0A8S0W4I4"/>
<evidence type="ECO:0000256" key="2">
    <source>
        <dbReference type="SAM" id="Phobius"/>
    </source>
</evidence>
<reference evidence="3 4" key="1">
    <citation type="submission" date="2020-01" db="EMBL/GenBank/DDBJ databases">
        <authorList>
            <person name="Gupta K D."/>
        </authorList>
    </citation>
    <scope>NUCLEOTIDE SEQUENCE [LARGE SCALE GENOMIC DNA]</scope>
</reference>
<keyword evidence="4" id="KW-1185">Reference proteome</keyword>
<sequence>MMDPAAAEVVATQPEPMPKPTASADGLPLPITTKEGKQRSQSSSPEPAKPRRPSRVRPFLRAFFGIIFAILRIAFIYLIPGTIFVALAAVLFFGLPFAIASAQGALVMFVGNAILRAAHLEHYTRAALAAAVGATGAPIAVIIIGIVLQCLPRQLTESSQPPRQHIYDEYAGQNEQAQLPWYTTFCTTIVANTLSGTIGSAILLHNHVDLEGMDVLHATRAGATGGAVMAAAMIFVGPVITVVLGILLSPLWIAMLMGLKWVYVRSNETWTDQSYSYSACQCYGTCGGDSEVDYEIQTLQQNRRRW</sequence>
<protein>
    <submittedName>
        <fullName evidence="3">Uncharacterized protein</fullName>
    </submittedName>
</protein>
<feature type="transmembrane region" description="Helical" evidence="2">
    <location>
        <begin position="85"/>
        <end position="115"/>
    </location>
</feature>
<evidence type="ECO:0000313" key="3">
    <source>
        <dbReference type="EMBL" id="CAA7262104.1"/>
    </source>
</evidence>
<feature type="transmembrane region" description="Helical" evidence="2">
    <location>
        <begin position="227"/>
        <end position="253"/>
    </location>
</feature>
<proteinExistence type="predicted"/>
<evidence type="ECO:0000313" key="4">
    <source>
        <dbReference type="Proteomes" id="UP000467700"/>
    </source>
</evidence>
<comment type="caution">
    <text evidence="3">The sequence shown here is derived from an EMBL/GenBank/DDBJ whole genome shotgun (WGS) entry which is preliminary data.</text>
</comment>
<keyword evidence="2" id="KW-0812">Transmembrane</keyword>
<organism evidence="3 4">
    <name type="scientific">Cyclocybe aegerita</name>
    <name type="common">Black poplar mushroom</name>
    <name type="synonym">Agrocybe aegerita</name>
    <dbReference type="NCBI Taxonomy" id="1973307"/>
    <lineage>
        <taxon>Eukaryota</taxon>
        <taxon>Fungi</taxon>
        <taxon>Dikarya</taxon>
        <taxon>Basidiomycota</taxon>
        <taxon>Agaricomycotina</taxon>
        <taxon>Agaricomycetes</taxon>
        <taxon>Agaricomycetidae</taxon>
        <taxon>Agaricales</taxon>
        <taxon>Agaricineae</taxon>
        <taxon>Bolbitiaceae</taxon>
        <taxon>Cyclocybe</taxon>
    </lineage>
</organism>
<dbReference type="Proteomes" id="UP000467700">
    <property type="component" value="Unassembled WGS sequence"/>
</dbReference>
<dbReference type="EMBL" id="CACVBS010000035">
    <property type="protein sequence ID" value="CAA7262104.1"/>
    <property type="molecule type" value="Genomic_DNA"/>
</dbReference>
<gene>
    <name evidence="3" type="ORF">AAE3_LOCUS4524</name>
</gene>
<feature type="transmembrane region" description="Helical" evidence="2">
    <location>
        <begin position="127"/>
        <end position="148"/>
    </location>
</feature>
<dbReference type="OrthoDB" id="3064287at2759"/>
<name>A0A8S0W4I4_CYCAE</name>
<evidence type="ECO:0000256" key="1">
    <source>
        <dbReference type="SAM" id="MobiDB-lite"/>
    </source>
</evidence>